<protein>
    <recommendedName>
        <fullName evidence="1">Aminotransferase class V domain-containing protein</fullName>
    </recommendedName>
</protein>
<dbReference type="OrthoDB" id="4743071at2"/>
<dbReference type="InterPro" id="IPR000192">
    <property type="entry name" value="Aminotrans_V_dom"/>
</dbReference>
<dbReference type="AlphaFoldDB" id="A0A511AHC5"/>
<dbReference type="InterPro" id="IPR015422">
    <property type="entry name" value="PyrdxlP-dep_Trfase_small"/>
</dbReference>
<dbReference type="Gene3D" id="3.40.640.10">
    <property type="entry name" value="Type I PLP-dependent aspartate aminotransferase-like (Major domain)"/>
    <property type="match status" value="1"/>
</dbReference>
<dbReference type="SUPFAM" id="SSF53383">
    <property type="entry name" value="PLP-dependent transferases"/>
    <property type="match status" value="1"/>
</dbReference>
<accession>A0A511AHC5</accession>
<comment type="caution">
    <text evidence="2">The sequence shown here is derived from an EMBL/GenBank/DDBJ whole genome shotgun (WGS) entry which is preliminary data.</text>
</comment>
<dbReference type="PANTHER" id="PTHR43586:SF15">
    <property type="entry name" value="BLR3095 PROTEIN"/>
    <property type="match status" value="1"/>
</dbReference>
<dbReference type="EMBL" id="BJUW01000015">
    <property type="protein sequence ID" value="GEK87584.1"/>
    <property type="molecule type" value="Genomic_DNA"/>
</dbReference>
<evidence type="ECO:0000313" key="2">
    <source>
        <dbReference type="EMBL" id="GEK87584.1"/>
    </source>
</evidence>
<keyword evidence="3" id="KW-1185">Reference proteome</keyword>
<feature type="domain" description="Aminotransferase class V" evidence="1">
    <location>
        <begin position="52"/>
        <end position="333"/>
    </location>
</feature>
<gene>
    <name evidence="2" type="ORF">MAE01_27600</name>
</gene>
<dbReference type="Pfam" id="PF00266">
    <property type="entry name" value="Aminotran_5"/>
    <property type="match status" value="1"/>
</dbReference>
<dbReference type="Proteomes" id="UP000321225">
    <property type="component" value="Unassembled WGS sequence"/>
</dbReference>
<evidence type="ECO:0000313" key="3">
    <source>
        <dbReference type="Proteomes" id="UP000321225"/>
    </source>
</evidence>
<sequence length="372" mass="38627">MTAFDDYLATFEGDPGYLDWAAFGPISPTVRAEVFADADLLGSARPSSRALIAERIDEARAIAAELLDVEADTVTMQPSSSHGLMHALFGLTGSVIASTAEFPSVSMTLERAAQASAGELTARWITPEDGFVSVDAVAEALDDDVTALVVSHVDFRTGYRADLAGLRELLGPDRLLIVDAVQSFGVVADDYAAADIVAGHGYKWLRAARGTGFASFSANARERITPVLSGLAGVDGGLPIDERPAPAASARAFGVSSPDQLAVARLAIGLRDVRDAGVAEIEETISGHVDAILEIADRHGIPVLTPREHEHRAGIVALAPEAPAAVSAALTNAGMVATTRGATVRLAAHAGTSDETLRMLDEALSTVITPGA</sequence>
<dbReference type="InterPro" id="IPR015424">
    <property type="entry name" value="PyrdxlP-dep_Trfase"/>
</dbReference>
<name>A0A511AHC5_9MICO</name>
<dbReference type="InterPro" id="IPR015421">
    <property type="entry name" value="PyrdxlP-dep_Trfase_major"/>
</dbReference>
<reference evidence="2 3" key="1">
    <citation type="submission" date="2019-07" db="EMBL/GenBank/DDBJ databases">
        <title>Whole genome shotgun sequence of Microbacterium aerolatum NBRC 103071.</title>
        <authorList>
            <person name="Hosoyama A."/>
            <person name="Uohara A."/>
            <person name="Ohji S."/>
            <person name="Ichikawa N."/>
        </authorList>
    </citation>
    <scope>NUCLEOTIDE SEQUENCE [LARGE SCALE GENOMIC DNA]</scope>
    <source>
        <strain evidence="2 3">NBRC 103071</strain>
    </source>
</reference>
<dbReference type="Gene3D" id="3.90.1150.10">
    <property type="entry name" value="Aspartate Aminotransferase, domain 1"/>
    <property type="match status" value="1"/>
</dbReference>
<dbReference type="PANTHER" id="PTHR43586">
    <property type="entry name" value="CYSTEINE DESULFURASE"/>
    <property type="match status" value="1"/>
</dbReference>
<dbReference type="RefSeq" id="WP_147040353.1">
    <property type="nucleotide sequence ID" value="NZ_BJUW01000015.1"/>
</dbReference>
<proteinExistence type="predicted"/>
<organism evidence="2 3">
    <name type="scientific">Microbacterium aerolatum</name>
    <dbReference type="NCBI Taxonomy" id="153731"/>
    <lineage>
        <taxon>Bacteria</taxon>
        <taxon>Bacillati</taxon>
        <taxon>Actinomycetota</taxon>
        <taxon>Actinomycetes</taxon>
        <taxon>Micrococcales</taxon>
        <taxon>Microbacteriaceae</taxon>
        <taxon>Microbacterium</taxon>
    </lineage>
</organism>
<evidence type="ECO:0000259" key="1">
    <source>
        <dbReference type="Pfam" id="PF00266"/>
    </source>
</evidence>